<dbReference type="Proteomes" id="UP001306119">
    <property type="component" value="Unassembled WGS sequence"/>
</dbReference>
<dbReference type="EMBL" id="JAYXUG010000003">
    <property type="protein sequence ID" value="MEC6831299.1"/>
    <property type="molecule type" value="Genomic_DNA"/>
</dbReference>
<dbReference type="RefSeq" id="WP_080175170.1">
    <property type="nucleotide sequence ID" value="NZ_AP024854.1"/>
</dbReference>
<organism evidence="2 3">
    <name type="scientific">Photobacterium toruni</name>
    <dbReference type="NCBI Taxonomy" id="1935446"/>
    <lineage>
        <taxon>Bacteria</taxon>
        <taxon>Pseudomonadati</taxon>
        <taxon>Pseudomonadota</taxon>
        <taxon>Gammaproteobacteria</taxon>
        <taxon>Vibrionales</taxon>
        <taxon>Vibrionaceae</taxon>
        <taxon>Photobacterium</taxon>
    </lineage>
</organism>
<gene>
    <name evidence="2" type="ORF">CZ814_02394</name>
    <name evidence="1" type="ORF">VXS06_05895</name>
</gene>
<name>A0A1T4TQR2_9GAMM</name>
<evidence type="ECO:0000313" key="1">
    <source>
        <dbReference type="EMBL" id="MEC6831299.1"/>
    </source>
</evidence>
<evidence type="ECO:0000313" key="4">
    <source>
        <dbReference type="Proteomes" id="UP001306119"/>
    </source>
</evidence>
<dbReference type="OrthoDB" id="5770596at2"/>
<keyword evidence="4" id="KW-1185">Reference proteome</keyword>
<dbReference type="AlphaFoldDB" id="A0A1T4TQR2"/>
<dbReference type="Proteomes" id="UP000191116">
    <property type="component" value="Unassembled WGS sequence"/>
</dbReference>
<accession>A0A1T4TQR2</accession>
<protein>
    <submittedName>
        <fullName evidence="2">Uncharacterized protein</fullName>
    </submittedName>
</protein>
<evidence type="ECO:0000313" key="2">
    <source>
        <dbReference type="EMBL" id="SKA42767.1"/>
    </source>
</evidence>
<reference evidence="2 3" key="1">
    <citation type="submission" date="2017-02" db="EMBL/GenBank/DDBJ databases">
        <authorList>
            <person name="Peterson S.W."/>
        </authorList>
    </citation>
    <scope>NUCLEOTIDE SEQUENCE [LARGE SCALE GENOMIC DNA]</scope>
    <source>
        <strain evidence="2 3">CECT 9189</strain>
    </source>
</reference>
<proteinExistence type="predicted"/>
<evidence type="ECO:0000313" key="3">
    <source>
        <dbReference type="Proteomes" id="UP000191116"/>
    </source>
</evidence>
<sequence length="81" mass="9268">MAITIRDIEQHYYMIEELKSLTKTNVTTKALINGGYLAVEIGKKLEQETILRIKAEEELSELKEKVLSFIQSKEALLKSVN</sequence>
<reference evidence="1 4" key="2">
    <citation type="submission" date="2024-01" db="EMBL/GenBank/DDBJ databases">
        <title>Active colonisers of the gastrointestinal tract of Atlantic salmon farmed in a warm water region.</title>
        <authorList>
            <person name="Bowman J.P."/>
        </authorList>
    </citation>
    <scope>NUCLEOTIDE SEQUENCE [LARGE SCALE GENOMIC DNA]</scope>
    <source>
        <strain evidence="1 4">S3MW1</strain>
    </source>
</reference>
<dbReference type="EMBL" id="FUWP01000013">
    <property type="protein sequence ID" value="SKA42767.1"/>
    <property type="molecule type" value="Genomic_DNA"/>
</dbReference>